<dbReference type="Gene3D" id="3.40.50.1820">
    <property type="entry name" value="alpha/beta hydrolase"/>
    <property type="match status" value="1"/>
</dbReference>
<accession>A0AAV4HJV7</accession>
<evidence type="ECO:0000256" key="4">
    <source>
        <dbReference type="ARBA" id="ARBA00022729"/>
    </source>
</evidence>
<evidence type="ECO:0000256" key="1">
    <source>
        <dbReference type="ARBA" id="ARBA00009431"/>
    </source>
</evidence>
<dbReference type="GO" id="GO:0006508">
    <property type="term" value="P:proteolysis"/>
    <property type="evidence" value="ECO:0007669"/>
    <property type="project" value="UniProtKB-KW"/>
</dbReference>
<dbReference type="SUPFAM" id="SSF53474">
    <property type="entry name" value="alpha/beta-Hydrolases"/>
    <property type="match status" value="1"/>
</dbReference>
<evidence type="ECO:0000256" key="6">
    <source>
        <dbReference type="ARBA" id="ARBA00023180"/>
    </source>
</evidence>
<comment type="similarity">
    <text evidence="1">Belongs to the peptidase S10 family.</text>
</comment>
<dbReference type="Proteomes" id="UP000762676">
    <property type="component" value="Unassembled WGS sequence"/>
</dbReference>
<gene>
    <name evidence="7" type="ORF">ElyMa_002769000</name>
</gene>
<sequence length="204" mass="23245">MLYIDNPVGVGYSYQERESPDEVITQDTYSKDLYKFVEQFYQLFPDSYNKELYIGGQSYGAKYVTAFAYQLHKKKSRGESNITLTGIYMGGPFFAPEIMLPVLLDYFFNLGVASRSEVVTYRETMAEILQRYSSGLMPTNVTANEILSAVMPKNILFSDNYITRERPGYYLVEDIMTSERIRQAVHVANLSFSAAGTTMHDKLG</sequence>
<organism evidence="7 8">
    <name type="scientific">Elysia marginata</name>
    <dbReference type="NCBI Taxonomy" id="1093978"/>
    <lineage>
        <taxon>Eukaryota</taxon>
        <taxon>Metazoa</taxon>
        <taxon>Spiralia</taxon>
        <taxon>Lophotrochozoa</taxon>
        <taxon>Mollusca</taxon>
        <taxon>Gastropoda</taxon>
        <taxon>Heterobranchia</taxon>
        <taxon>Euthyneura</taxon>
        <taxon>Panpulmonata</taxon>
        <taxon>Sacoglossa</taxon>
        <taxon>Placobranchoidea</taxon>
        <taxon>Plakobranchidae</taxon>
        <taxon>Elysia</taxon>
    </lineage>
</organism>
<keyword evidence="6" id="KW-0325">Glycoprotein</keyword>
<comment type="caution">
    <text evidence="7">The sequence shown here is derived from an EMBL/GenBank/DDBJ whole genome shotgun (WGS) entry which is preliminary data.</text>
</comment>
<dbReference type="PANTHER" id="PTHR11802:SF472">
    <property type="entry name" value="SERINE CARBOXYPEPTIDASE CPVL-RELATED"/>
    <property type="match status" value="1"/>
</dbReference>
<proteinExistence type="inferred from homology"/>
<evidence type="ECO:0000256" key="3">
    <source>
        <dbReference type="ARBA" id="ARBA00022670"/>
    </source>
</evidence>
<reference evidence="7 8" key="1">
    <citation type="journal article" date="2021" name="Elife">
        <title>Chloroplast acquisition without the gene transfer in kleptoplastic sea slugs, Plakobranchus ocellatus.</title>
        <authorList>
            <person name="Maeda T."/>
            <person name="Takahashi S."/>
            <person name="Yoshida T."/>
            <person name="Shimamura S."/>
            <person name="Takaki Y."/>
            <person name="Nagai Y."/>
            <person name="Toyoda A."/>
            <person name="Suzuki Y."/>
            <person name="Arimoto A."/>
            <person name="Ishii H."/>
            <person name="Satoh N."/>
            <person name="Nishiyama T."/>
            <person name="Hasebe M."/>
            <person name="Maruyama T."/>
            <person name="Minagawa J."/>
            <person name="Obokata J."/>
            <person name="Shigenobu S."/>
        </authorList>
    </citation>
    <scope>NUCLEOTIDE SEQUENCE [LARGE SCALE GENOMIC DNA]</scope>
</reference>
<dbReference type="Pfam" id="PF00450">
    <property type="entry name" value="Peptidase_S10"/>
    <property type="match status" value="1"/>
</dbReference>
<dbReference type="PRINTS" id="PR00724">
    <property type="entry name" value="CRBOXYPTASEC"/>
</dbReference>
<keyword evidence="8" id="KW-1185">Reference proteome</keyword>
<keyword evidence="4" id="KW-0732">Signal</keyword>
<evidence type="ECO:0000313" key="7">
    <source>
        <dbReference type="EMBL" id="GFR98437.1"/>
    </source>
</evidence>
<keyword evidence="2 7" id="KW-0121">Carboxypeptidase</keyword>
<dbReference type="InterPro" id="IPR001563">
    <property type="entry name" value="Peptidase_S10"/>
</dbReference>
<protein>
    <submittedName>
        <fullName evidence="7">Carboxypeptidase</fullName>
    </submittedName>
</protein>
<name>A0AAV4HJV7_9GAST</name>
<evidence type="ECO:0000256" key="5">
    <source>
        <dbReference type="ARBA" id="ARBA00022801"/>
    </source>
</evidence>
<dbReference type="EMBL" id="BMAT01005695">
    <property type="protein sequence ID" value="GFR98437.1"/>
    <property type="molecule type" value="Genomic_DNA"/>
</dbReference>
<keyword evidence="3" id="KW-0645">Protease</keyword>
<keyword evidence="5" id="KW-0378">Hydrolase</keyword>
<dbReference type="PANTHER" id="PTHR11802">
    <property type="entry name" value="SERINE PROTEASE FAMILY S10 SERINE CARBOXYPEPTIDASE"/>
    <property type="match status" value="1"/>
</dbReference>
<evidence type="ECO:0000313" key="8">
    <source>
        <dbReference type="Proteomes" id="UP000762676"/>
    </source>
</evidence>
<dbReference type="InterPro" id="IPR029058">
    <property type="entry name" value="AB_hydrolase_fold"/>
</dbReference>
<evidence type="ECO:0000256" key="2">
    <source>
        <dbReference type="ARBA" id="ARBA00022645"/>
    </source>
</evidence>
<dbReference type="GO" id="GO:0004185">
    <property type="term" value="F:serine-type carboxypeptidase activity"/>
    <property type="evidence" value="ECO:0007669"/>
    <property type="project" value="InterPro"/>
</dbReference>
<dbReference type="AlphaFoldDB" id="A0AAV4HJV7"/>